<dbReference type="PANTHER" id="PTHR24028:SF146">
    <property type="entry name" value="CADHERIN 96CB, ISOFORM D-RELATED"/>
    <property type="match status" value="1"/>
</dbReference>
<dbReference type="InterPro" id="IPR013164">
    <property type="entry name" value="Cadherin_N"/>
</dbReference>
<dbReference type="GO" id="GO:0005886">
    <property type="term" value="C:plasma membrane"/>
    <property type="evidence" value="ECO:0007669"/>
    <property type="project" value="UniProtKB-SubCell"/>
</dbReference>
<keyword evidence="5" id="KW-0677">Repeat</keyword>
<evidence type="ECO:0000313" key="17">
    <source>
        <dbReference type="EMBL" id="OWF37303.1"/>
    </source>
</evidence>
<comment type="caution">
    <text evidence="17">The sequence shown here is derived from an EMBL/GenBank/DDBJ whole genome shotgun (WGS) entry which is preliminary data.</text>
</comment>
<accession>A0A210PLE4</accession>
<evidence type="ECO:0000256" key="7">
    <source>
        <dbReference type="ARBA" id="ARBA00022889"/>
    </source>
</evidence>
<feature type="domain" description="Cadherin" evidence="16">
    <location>
        <begin position="137"/>
        <end position="247"/>
    </location>
</feature>
<dbReference type="Gene3D" id="2.60.40.60">
    <property type="entry name" value="Cadherins"/>
    <property type="match status" value="7"/>
</dbReference>
<dbReference type="FunFam" id="2.60.40.60:FF:000092">
    <property type="entry name" value="Protocadherin 8"/>
    <property type="match status" value="1"/>
</dbReference>
<dbReference type="AlphaFoldDB" id="A0A210PLE4"/>
<feature type="domain" description="Cadherin" evidence="16">
    <location>
        <begin position="463"/>
        <end position="566"/>
    </location>
</feature>
<sequence length="1040" mass="114579">MGVLTGVVLSLALLLGTCLCTDIVYRVPEEQSGGMFIGNVALDSNLHLNLSDSDYRTLRYSVLSSSTDNAHQYFTINQTTGNLYTASLLDREDICPYTDQCKLDIEITAKSAITSYFKKLILLVYIDDVNDNYPIFDRDSQTISIPESVLPGTSYTLDGAKDADRSANYGIHNYTLYPQDLPFSVSFVKNLDGTSVVRIIVDGALDRELRERYALTLVAKDGGVPAKTADLAVHVHVTDVNDNAPMLSRTTYNFTVQEDIPVGSTILTLYATDLDSGRNGEVRYRLSPHQTEEIKNLFFINATSGELILINPLTYVRGSSYKIIVEVGDRGQQPMTTQTYVIITVLDSSNNPPEIVLGLLTNGVARISEYAPFGTTVAHVAVLDQDSGHNGIVMCSLDSTIFELQVLDVNEYRVLVSQALDREQVARHSITVTCQDSGTPMLVSNANFFVDVLDVNDNPPIFLMQTYSASVKENNKVGKEILQVSATDYDEGQNAEVKYRLLHSNDTVIQVDTYTGMIRANAVFDRERMSSFMFKVLAIDGGSPPKSGTATVSVTVEDVNDEKPQFLENLFIFKRKENRQAGTIVGRLMAMDDDEGDSGRVVFSLAEESPIFSTLPFVVYSDGIIKTTSELDRERKKFYDFKVMASDLGRPTLSSTANVKIFIEDENDNSPNIIFPSYTNNTIVISVGTPPGSVVGTVRAQDPDEGLNGEVSYSFDGDNQTSYFRMFSETGDVILQKSVELFAGSVFSLNIIATDQGDPPRRSRQTLKIIIGTSVGANENINIIIVVSLVGVTLVLSTGIILVICIIRRIDTNKDRSRKPTSDPVMANGLAGVPNNTYGTLNKPVAEVISELERKRKEVTFAFSPDQQIPTDETYYEEKGHRPIGKQSSYGEHVSQAFLKLQDDNHSETSGETNTSDSGRGLSDDEVHGSRVGSYSKGRVVPKTKPNMEVNIYQNQHTFFPEGREPISPIQLPRFTAYPPYAPNNGRYQGETGSSYAVHRPLQTFHFGTKTSSLEDDSGSTSGIHTMDEDFTAHLKDSVI</sequence>
<evidence type="ECO:0000256" key="10">
    <source>
        <dbReference type="ARBA" id="ARBA00023180"/>
    </source>
</evidence>
<dbReference type="Pfam" id="PF08266">
    <property type="entry name" value="Cadherin_2"/>
    <property type="match status" value="1"/>
</dbReference>
<keyword evidence="3 14" id="KW-0812">Transmembrane</keyword>
<evidence type="ECO:0000256" key="6">
    <source>
        <dbReference type="ARBA" id="ARBA00022837"/>
    </source>
</evidence>
<dbReference type="EMBL" id="NEDP02005592">
    <property type="protein sequence ID" value="OWF37303.1"/>
    <property type="molecule type" value="Genomic_DNA"/>
</dbReference>
<dbReference type="InterPro" id="IPR002126">
    <property type="entry name" value="Cadherin-like_dom"/>
</dbReference>
<keyword evidence="6 12" id="KW-0106">Calcium</keyword>
<feature type="region of interest" description="Disordered" evidence="13">
    <location>
        <begin position="870"/>
        <end position="889"/>
    </location>
</feature>
<dbReference type="PRINTS" id="PR00205">
    <property type="entry name" value="CADHERIN"/>
</dbReference>
<comment type="subcellular location">
    <subcellularLocation>
        <location evidence="1">Cell membrane</location>
        <topology evidence="1">Single-pass type I membrane protein</topology>
    </subcellularLocation>
</comment>
<feature type="domain" description="Cadherin" evidence="16">
    <location>
        <begin position="567"/>
        <end position="673"/>
    </location>
</feature>
<evidence type="ECO:0000256" key="1">
    <source>
        <dbReference type="ARBA" id="ARBA00004251"/>
    </source>
</evidence>
<dbReference type="FunFam" id="2.60.40.60:FF:000116">
    <property type="entry name" value="Dachsous cadherin-related 2"/>
    <property type="match status" value="1"/>
</dbReference>
<dbReference type="GO" id="GO:0007163">
    <property type="term" value="P:establishment or maintenance of cell polarity"/>
    <property type="evidence" value="ECO:0007669"/>
    <property type="project" value="UniProtKB-ARBA"/>
</dbReference>
<dbReference type="GO" id="GO:0005509">
    <property type="term" value="F:calcium ion binding"/>
    <property type="evidence" value="ECO:0007669"/>
    <property type="project" value="UniProtKB-UniRule"/>
</dbReference>
<feature type="chain" id="PRO_5012735923" description="Protocadherin-20" evidence="15">
    <location>
        <begin position="21"/>
        <end position="1040"/>
    </location>
</feature>
<keyword evidence="10" id="KW-0325">Glycoprotein</keyword>
<dbReference type="SMART" id="SM00112">
    <property type="entry name" value="CA"/>
    <property type="match status" value="7"/>
</dbReference>
<keyword evidence="2" id="KW-1003">Cell membrane</keyword>
<evidence type="ECO:0000256" key="15">
    <source>
        <dbReference type="SAM" id="SignalP"/>
    </source>
</evidence>
<dbReference type="PANTHER" id="PTHR24028">
    <property type="entry name" value="CADHERIN-87A"/>
    <property type="match status" value="1"/>
</dbReference>
<name>A0A210PLE4_MIZYE</name>
<evidence type="ECO:0000313" key="18">
    <source>
        <dbReference type="Proteomes" id="UP000242188"/>
    </source>
</evidence>
<keyword evidence="4 15" id="KW-0732">Signal</keyword>
<dbReference type="FunFam" id="2.60.40.60:FF:000007">
    <property type="entry name" value="Protocadherin alpha 2"/>
    <property type="match status" value="1"/>
</dbReference>
<feature type="domain" description="Cadherin" evidence="16">
    <location>
        <begin position="365"/>
        <end position="462"/>
    </location>
</feature>
<evidence type="ECO:0000256" key="11">
    <source>
        <dbReference type="ARBA" id="ARBA00072296"/>
    </source>
</evidence>
<keyword evidence="18" id="KW-1185">Reference proteome</keyword>
<dbReference type="FunFam" id="2.60.40.60:FF:000002">
    <property type="entry name" value="Protocadherin alpha 2"/>
    <property type="match status" value="1"/>
</dbReference>
<dbReference type="Proteomes" id="UP000242188">
    <property type="component" value="Unassembled WGS sequence"/>
</dbReference>
<evidence type="ECO:0000256" key="4">
    <source>
        <dbReference type="ARBA" id="ARBA00022729"/>
    </source>
</evidence>
<dbReference type="FunFam" id="2.60.40.60:FF:000020">
    <property type="entry name" value="Dachsous cadherin-related 1b"/>
    <property type="match status" value="1"/>
</dbReference>
<gene>
    <name evidence="17" type="ORF">KP79_PYT12673</name>
</gene>
<feature type="domain" description="Cadherin" evidence="16">
    <location>
        <begin position="248"/>
        <end position="355"/>
    </location>
</feature>
<feature type="domain" description="Cadherin" evidence="16">
    <location>
        <begin position="27"/>
        <end position="136"/>
    </location>
</feature>
<keyword evidence="7" id="KW-0130">Cell adhesion</keyword>
<evidence type="ECO:0000256" key="12">
    <source>
        <dbReference type="PROSITE-ProRule" id="PRU00043"/>
    </source>
</evidence>
<evidence type="ECO:0000256" key="13">
    <source>
        <dbReference type="SAM" id="MobiDB-lite"/>
    </source>
</evidence>
<evidence type="ECO:0000256" key="3">
    <source>
        <dbReference type="ARBA" id="ARBA00022692"/>
    </source>
</evidence>
<proteinExistence type="predicted"/>
<feature type="region of interest" description="Disordered" evidence="13">
    <location>
        <begin position="903"/>
        <end position="942"/>
    </location>
</feature>
<dbReference type="FunFam" id="2.60.40.60:FF:000005">
    <property type="entry name" value="Protocadherin 9"/>
    <property type="match status" value="1"/>
</dbReference>
<evidence type="ECO:0000256" key="9">
    <source>
        <dbReference type="ARBA" id="ARBA00023136"/>
    </source>
</evidence>
<dbReference type="PROSITE" id="PS00232">
    <property type="entry name" value="CADHERIN_1"/>
    <property type="match status" value="3"/>
</dbReference>
<dbReference type="Pfam" id="PF00028">
    <property type="entry name" value="Cadherin"/>
    <property type="match status" value="6"/>
</dbReference>
<dbReference type="InterPro" id="IPR050174">
    <property type="entry name" value="Protocadherin/Cadherin-CA"/>
</dbReference>
<feature type="domain" description="Cadherin" evidence="16">
    <location>
        <begin position="677"/>
        <end position="771"/>
    </location>
</feature>
<evidence type="ECO:0000256" key="14">
    <source>
        <dbReference type="SAM" id="Phobius"/>
    </source>
</evidence>
<dbReference type="PROSITE" id="PS50268">
    <property type="entry name" value="CADHERIN_2"/>
    <property type="match status" value="7"/>
</dbReference>
<organism evidence="17 18">
    <name type="scientific">Mizuhopecten yessoensis</name>
    <name type="common">Japanese scallop</name>
    <name type="synonym">Patinopecten yessoensis</name>
    <dbReference type="NCBI Taxonomy" id="6573"/>
    <lineage>
        <taxon>Eukaryota</taxon>
        <taxon>Metazoa</taxon>
        <taxon>Spiralia</taxon>
        <taxon>Lophotrochozoa</taxon>
        <taxon>Mollusca</taxon>
        <taxon>Bivalvia</taxon>
        <taxon>Autobranchia</taxon>
        <taxon>Pteriomorphia</taxon>
        <taxon>Pectinida</taxon>
        <taxon>Pectinoidea</taxon>
        <taxon>Pectinidae</taxon>
        <taxon>Mizuhopecten</taxon>
    </lineage>
</organism>
<dbReference type="InterPro" id="IPR015919">
    <property type="entry name" value="Cadherin-like_sf"/>
</dbReference>
<evidence type="ECO:0000256" key="2">
    <source>
        <dbReference type="ARBA" id="ARBA00022475"/>
    </source>
</evidence>
<evidence type="ECO:0000256" key="8">
    <source>
        <dbReference type="ARBA" id="ARBA00022989"/>
    </source>
</evidence>
<reference evidence="17 18" key="1">
    <citation type="journal article" date="2017" name="Nat. Ecol. Evol.">
        <title>Scallop genome provides insights into evolution of bilaterian karyotype and development.</title>
        <authorList>
            <person name="Wang S."/>
            <person name="Zhang J."/>
            <person name="Jiao W."/>
            <person name="Li J."/>
            <person name="Xun X."/>
            <person name="Sun Y."/>
            <person name="Guo X."/>
            <person name="Huan P."/>
            <person name="Dong B."/>
            <person name="Zhang L."/>
            <person name="Hu X."/>
            <person name="Sun X."/>
            <person name="Wang J."/>
            <person name="Zhao C."/>
            <person name="Wang Y."/>
            <person name="Wang D."/>
            <person name="Huang X."/>
            <person name="Wang R."/>
            <person name="Lv J."/>
            <person name="Li Y."/>
            <person name="Zhang Z."/>
            <person name="Liu B."/>
            <person name="Lu W."/>
            <person name="Hui Y."/>
            <person name="Liang J."/>
            <person name="Zhou Z."/>
            <person name="Hou R."/>
            <person name="Li X."/>
            <person name="Liu Y."/>
            <person name="Li H."/>
            <person name="Ning X."/>
            <person name="Lin Y."/>
            <person name="Zhao L."/>
            <person name="Xing Q."/>
            <person name="Dou J."/>
            <person name="Li Y."/>
            <person name="Mao J."/>
            <person name="Guo H."/>
            <person name="Dou H."/>
            <person name="Li T."/>
            <person name="Mu C."/>
            <person name="Jiang W."/>
            <person name="Fu Q."/>
            <person name="Fu X."/>
            <person name="Miao Y."/>
            <person name="Liu J."/>
            <person name="Yu Q."/>
            <person name="Li R."/>
            <person name="Liao H."/>
            <person name="Li X."/>
            <person name="Kong Y."/>
            <person name="Jiang Z."/>
            <person name="Chourrout D."/>
            <person name="Li R."/>
            <person name="Bao Z."/>
        </authorList>
    </citation>
    <scope>NUCLEOTIDE SEQUENCE [LARGE SCALE GENOMIC DNA]</scope>
    <source>
        <strain evidence="17 18">PY_sf001</strain>
    </source>
</reference>
<feature type="signal peptide" evidence="15">
    <location>
        <begin position="1"/>
        <end position="20"/>
    </location>
</feature>
<evidence type="ECO:0000259" key="16">
    <source>
        <dbReference type="PROSITE" id="PS50268"/>
    </source>
</evidence>
<dbReference type="CDD" id="cd11304">
    <property type="entry name" value="Cadherin_repeat"/>
    <property type="match status" value="7"/>
</dbReference>
<dbReference type="SUPFAM" id="SSF49313">
    <property type="entry name" value="Cadherin-like"/>
    <property type="match status" value="7"/>
</dbReference>
<dbReference type="OrthoDB" id="6252479at2759"/>
<protein>
    <recommendedName>
        <fullName evidence="11">Protocadherin-20</fullName>
    </recommendedName>
</protein>
<keyword evidence="9 14" id="KW-0472">Membrane</keyword>
<keyword evidence="8 14" id="KW-1133">Transmembrane helix</keyword>
<dbReference type="GO" id="GO:0007156">
    <property type="term" value="P:homophilic cell adhesion via plasma membrane adhesion molecules"/>
    <property type="evidence" value="ECO:0007669"/>
    <property type="project" value="InterPro"/>
</dbReference>
<dbReference type="InterPro" id="IPR020894">
    <property type="entry name" value="Cadherin_CS"/>
</dbReference>
<feature type="transmembrane region" description="Helical" evidence="14">
    <location>
        <begin position="783"/>
        <end position="807"/>
    </location>
</feature>
<evidence type="ECO:0000256" key="5">
    <source>
        <dbReference type="ARBA" id="ARBA00022737"/>
    </source>
</evidence>